<dbReference type="InterPro" id="IPR012336">
    <property type="entry name" value="Thioredoxin-like_fold"/>
</dbReference>
<gene>
    <name evidence="3" type="ORF">HMPREF1536_05383</name>
</gene>
<evidence type="ECO:0000313" key="4">
    <source>
        <dbReference type="Proteomes" id="UP000033035"/>
    </source>
</evidence>
<feature type="domain" description="Thioredoxin" evidence="2">
    <location>
        <begin position="6"/>
        <end position="185"/>
    </location>
</feature>
<dbReference type="Pfam" id="PF13462">
    <property type="entry name" value="Thioredoxin_4"/>
    <property type="match status" value="1"/>
</dbReference>
<reference evidence="3 4" key="1">
    <citation type="submission" date="2013-04" db="EMBL/GenBank/DDBJ databases">
        <title>The Genome Sequence of Parabacteroides gordonii DSM 23371.</title>
        <authorList>
            <consortium name="The Broad Institute Genomics Platform"/>
            <person name="Earl A."/>
            <person name="Ward D."/>
            <person name="Feldgarden M."/>
            <person name="Gevers D."/>
            <person name="Martens E."/>
            <person name="Sakamoto M."/>
            <person name="Benno Y."/>
            <person name="Suzuki N."/>
            <person name="Matsunaga N."/>
            <person name="Koshihara K."/>
            <person name="Seki M."/>
            <person name="Komiya H."/>
            <person name="Walker B."/>
            <person name="Young S."/>
            <person name="Zeng Q."/>
            <person name="Gargeya S."/>
            <person name="Fitzgerald M."/>
            <person name="Haas B."/>
            <person name="Abouelleil A."/>
            <person name="Allen A.W."/>
            <person name="Alvarado L."/>
            <person name="Arachchi H.M."/>
            <person name="Berlin A.M."/>
            <person name="Chapman S.B."/>
            <person name="Gainer-Dewar J."/>
            <person name="Goldberg J."/>
            <person name="Griggs A."/>
            <person name="Gujja S."/>
            <person name="Hansen M."/>
            <person name="Howarth C."/>
            <person name="Imamovic A."/>
            <person name="Ireland A."/>
            <person name="Larimer J."/>
            <person name="McCowan C."/>
            <person name="Murphy C."/>
            <person name="Pearson M."/>
            <person name="Poon T.W."/>
            <person name="Priest M."/>
            <person name="Roberts A."/>
            <person name="Saif S."/>
            <person name="Shea T."/>
            <person name="Sisk P."/>
            <person name="Sykes S."/>
            <person name="Wortman J."/>
            <person name="Nusbaum C."/>
            <person name="Birren B."/>
        </authorList>
    </citation>
    <scope>NUCLEOTIDE SEQUENCE [LARGE SCALE GENOMIC DNA]</scope>
    <source>
        <strain evidence="3 4">MS-1</strain>
    </source>
</reference>
<accession>A0A0F5IJS4</accession>
<dbReference type="PROSITE" id="PS51352">
    <property type="entry name" value="THIOREDOXIN_2"/>
    <property type="match status" value="1"/>
</dbReference>
<dbReference type="PATRIC" id="fig|1203610.3.peg.5498"/>
<dbReference type="STRING" id="1203610.HMPREF1536_05383"/>
<keyword evidence="4" id="KW-1185">Reference proteome</keyword>
<proteinExistence type="inferred from homology"/>
<sequence length="185" mass="21415">MVAVLLFRNQIVTDMYLEVNKNDHVQGPVNAPIEIIEYADFQCPYCGKAYHIVKEIQKKFGDKIKYVFRNFPLTELHPHALHAAIAVEIAGSYGKFWEMHDLLFEHQNALDDYYLLEYAKKLGISAADFEADFGKDRFYQKVKDDYDSGIENDVQGTPTFFVNGELYDGNWMTSEFVEYLESLIS</sequence>
<dbReference type="InterPro" id="IPR036249">
    <property type="entry name" value="Thioredoxin-like_sf"/>
</dbReference>
<dbReference type="SUPFAM" id="SSF52833">
    <property type="entry name" value="Thioredoxin-like"/>
    <property type="match status" value="1"/>
</dbReference>
<evidence type="ECO:0000313" key="3">
    <source>
        <dbReference type="EMBL" id="KKB45743.1"/>
    </source>
</evidence>
<dbReference type="InterPro" id="IPR013766">
    <property type="entry name" value="Thioredoxin_domain"/>
</dbReference>
<evidence type="ECO:0000259" key="2">
    <source>
        <dbReference type="PROSITE" id="PS51352"/>
    </source>
</evidence>
<name>A0A0F5IJS4_9BACT</name>
<dbReference type="Proteomes" id="UP000033035">
    <property type="component" value="Unassembled WGS sequence"/>
</dbReference>
<dbReference type="PANTHER" id="PTHR13887:SF55">
    <property type="entry name" value="SLR0313 PROTEIN"/>
    <property type="match status" value="1"/>
</dbReference>
<organism evidence="3 4">
    <name type="scientific">Parabacteroides gordonii MS-1 = DSM 23371</name>
    <dbReference type="NCBI Taxonomy" id="1203610"/>
    <lineage>
        <taxon>Bacteria</taxon>
        <taxon>Pseudomonadati</taxon>
        <taxon>Bacteroidota</taxon>
        <taxon>Bacteroidia</taxon>
        <taxon>Bacteroidales</taxon>
        <taxon>Tannerellaceae</taxon>
        <taxon>Parabacteroides</taxon>
    </lineage>
</organism>
<comment type="caution">
    <text evidence="3">The sequence shown here is derived from an EMBL/GenBank/DDBJ whole genome shotgun (WGS) entry which is preliminary data.</text>
</comment>
<comment type="similarity">
    <text evidence="1">Belongs to the thioredoxin family. DsbA subfamily.</text>
</comment>
<evidence type="ECO:0000256" key="1">
    <source>
        <dbReference type="ARBA" id="ARBA00005791"/>
    </source>
</evidence>
<dbReference type="Gene3D" id="3.40.30.10">
    <property type="entry name" value="Glutaredoxin"/>
    <property type="match status" value="1"/>
</dbReference>
<dbReference type="PANTHER" id="PTHR13887">
    <property type="entry name" value="GLUTATHIONE S-TRANSFERASE KAPPA"/>
    <property type="match status" value="1"/>
</dbReference>
<dbReference type="EMBL" id="AQHW01000031">
    <property type="protein sequence ID" value="KKB45743.1"/>
    <property type="molecule type" value="Genomic_DNA"/>
</dbReference>
<dbReference type="HOGENOM" id="CLU_000288_47_7_10"/>
<dbReference type="AlphaFoldDB" id="A0A0F5IJS4"/>
<protein>
    <recommendedName>
        <fullName evidence="2">Thioredoxin domain-containing protein</fullName>
    </recommendedName>
</protein>